<dbReference type="PANTHER" id="PTHR43820:SF5">
    <property type="entry name" value="HIGH-AFFINITY BRANCHED-CHAIN AMINO ACID TRANSPORT ATP-BINDING PROTEIN"/>
    <property type="match status" value="1"/>
</dbReference>
<reference evidence="6 7" key="1">
    <citation type="journal article" date="2019" name="Int. J. Syst. Evol. Microbiol.">
        <title>Capsulimonas corticalis gen. nov., sp. nov., an aerobic capsulated bacterium, of a novel bacterial order, Capsulimonadales ord. nov., of the class Armatimonadia of the phylum Armatimonadetes.</title>
        <authorList>
            <person name="Li J."/>
            <person name="Kudo C."/>
            <person name="Tonouchi A."/>
        </authorList>
    </citation>
    <scope>NUCLEOTIDE SEQUENCE [LARGE SCALE GENOMIC DNA]</scope>
    <source>
        <strain evidence="6 7">AX-7</strain>
    </source>
</reference>
<dbReference type="SMART" id="SM00382">
    <property type="entry name" value="AAA"/>
    <property type="match status" value="1"/>
</dbReference>
<evidence type="ECO:0000256" key="3">
    <source>
        <dbReference type="ARBA" id="ARBA00022741"/>
    </source>
</evidence>
<dbReference type="GO" id="GO:0015807">
    <property type="term" value="P:L-amino acid transport"/>
    <property type="evidence" value="ECO:0007669"/>
    <property type="project" value="TreeGrafter"/>
</dbReference>
<keyword evidence="4 6" id="KW-0067">ATP-binding</keyword>
<dbReference type="KEGG" id="ccot:CCAX7_002520"/>
<dbReference type="RefSeq" id="WP_119320146.1">
    <property type="nucleotide sequence ID" value="NZ_AP025739.1"/>
</dbReference>
<sequence length="233" mass="25254">MLSIQNLNVNYGESRVLHDVSMDVADGSVVCLMGRNGVGKTTLLKSIMGILKARGGHVTFGGADMTTRPPNVRAQSGIGYVPQGRGIFPYLTVYENLLMGLEAFGSKKRDMSGIDRVYGTFPVLKEMAGRTAGALSGGQQQQLAIGRALVRHPKLLVLDEPTEGVQPSIMHEIENVIASLRDDGGMAILLVEQFLDFALRVGDRYYVMETGRIVSQGSMAEFSDDVAREYLAV</sequence>
<dbReference type="Proteomes" id="UP000287394">
    <property type="component" value="Chromosome"/>
</dbReference>
<keyword evidence="5" id="KW-0029">Amino-acid transport</keyword>
<proteinExistence type="inferred from homology"/>
<dbReference type="InterPro" id="IPR003593">
    <property type="entry name" value="AAA+_ATPase"/>
</dbReference>
<dbReference type="PANTHER" id="PTHR43820">
    <property type="entry name" value="HIGH-AFFINITY BRANCHED-CHAIN AMINO ACID TRANSPORT ATP-BINDING PROTEIN LIVF"/>
    <property type="match status" value="1"/>
</dbReference>
<dbReference type="GO" id="GO:0005524">
    <property type="term" value="F:ATP binding"/>
    <property type="evidence" value="ECO:0007669"/>
    <property type="project" value="UniProtKB-KW"/>
</dbReference>
<comment type="similarity">
    <text evidence="1">Belongs to the ABC transporter superfamily.</text>
</comment>
<evidence type="ECO:0000313" key="7">
    <source>
        <dbReference type="Proteomes" id="UP000287394"/>
    </source>
</evidence>
<keyword evidence="7" id="KW-1185">Reference proteome</keyword>
<evidence type="ECO:0000256" key="2">
    <source>
        <dbReference type="ARBA" id="ARBA00022448"/>
    </source>
</evidence>
<dbReference type="InterPro" id="IPR017780">
    <property type="entry name" value="ABC_transptr_urea_ATP-bd_UrtE"/>
</dbReference>
<name>A0A402CS08_9BACT</name>
<dbReference type="InterPro" id="IPR052156">
    <property type="entry name" value="BCAA_Transport_ATP-bd_LivF"/>
</dbReference>
<organism evidence="6 7">
    <name type="scientific">Capsulimonas corticalis</name>
    <dbReference type="NCBI Taxonomy" id="2219043"/>
    <lineage>
        <taxon>Bacteria</taxon>
        <taxon>Bacillati</taxon>
        <taxon>Armatimonadota</taxon>
        <taxon>Armatimonadia</taxon>
        <taxon>Capsulimonadales</taxon>
        <taxon>Capsulimonadaceae</taxon>
        <taxon>Capsulimonas</taxon>
    </lineage>
</organism>
<dbReference type="InterPro" id="IPR027417">
    <property type="entry name" value="P-loop_NTPase"/>
</dbReference>
<dbReference type="Gene3D" id="3.40.50.300">
    <property type="entry name" value="P-loop containing nucleotide triphosphate hydrolases"/>
    <property type="match status" value="1"/>
</dbReference>
<keyword evidence="3" id="KW-0547">Nucleotide-binding</keyword>
<evidence type="ECO:0000256" key="5">
    <source>
        <dbReference type="ARBA" id="ARBA00022970"/>
    </source>
</evidence>
<keyword evidence="2" id="KW-0813">Transport</keyword>
<accession>A0A402CS08</accession>
<dbReference type="GO" id="GO:0016887">
    <property type="term" value="F:ATP hydrolysis activity"/>
    <property type="evidence" value="ECO:0007669"/>
    <property type="project" value="InterPro"/>
</dbReference>
<dbReference type="NCBIfam" id="TIGR03410">
    <property type="entry name" value="urea_trans_UrtE"/>
    <property type="match status" value="1"/>
</dbReference>
<protein>
    <submittedName>
        <fullName evidence="6">ABC transporter ATP-binding protein</fullName>
    </submittedName>
</protein>
<dbReference type="SUPFAM" id="SSF52540">
    <property type="entry name" value="P-loop containing nucleoside triphosphate hydrolases"/>
    <property type="match status" value="1"/>
</dbReference>
<dbReference type="OrthoDB" id="9779136at2"/>
<dbReference type="GO" id="GO:0015658">
    <property type="term" value="F:branched-chain amino acid transmembrane transporter activity"/>
    <property type="evidence" value="ECO:0007669"/>
    <property type="project" value="TreeGrafter"/>
</dbReference>
<evidence type="ECO:0000313" key="6">
    <source>
        <dbReference type="EMBL" id="BDI28201.1"/>
    </source>
</evidence>
<evidence type="ECO:0000256" key="4">
    <source>
        <dbReference type="ARBA" id="ARBA00022840"/>
    </source>
</evidence>
<dbReference type="EMBL" id="AP025739">
    <property type="protein sequence ID" value="BDI28201.1"/>
    <property type="molecule type" value="Genomic_DNA"/>
</dbReference>
<dbReference type="InterPro" id="IPR003439">
    <property type="entry name" value="ABC_transporter-like_ATP-bd"/>
</dbReference>
<gene>
    <name evidence="6" type="primary">livF</name>
    <name evidence="6" type="ORF">CCAX7_002520</name>
</gene>
<dbReference type="PROSITE" id="PS50893">
    <property type="entry name" value="ABC_TRANSPORTER_2"/>
    <property type="match status" value="1"/>
</dbReference>
<dbReference type="Pfam" id="PF00005">
    <property type="entry name" value="ABC_tran"/>
    <property type="match status" value="1"/>
</dbReference>
<dbReference type="CDD" id="cd03224">
    <property type="entry name" value="ABC_TM1139_LivF_branched"/>
    <property type="match status" value="1"/>
</dbReference>
<evidence type="ECO:0000256" key="1">
    <source>
        <dbReference type="ARBA" id="ARBA00005417"/>
    </source>
</evidence>
<dbReference type="AlphaFoldDB" id="A0A402CS08"/>